<evidence type="ECO:0000256" key="1">
    <source>
        <dbReference type="SAM" id="MobiDB-lite"/>
    </source>
</evidence>
<accession>A0ABT0KUK0</accession>
<keyword evidence="3" id="KW-1185">Reference proteome</keyword>
<organism evidence="2 3">
    <name type="scientific">Shewanella electrodiphila</name>
    <dbReference type="NCBI Taxonomy" id="934143"/>
    <lineage>
        <taxon>Bacteria</taxon>
        <taxon>Pseudomonadati</taxon>
        <taxon>Pseudomonadota</taxon>
        <taxon>Gammaproteobacteria</taxon>
        <taxon>Alteromonadales</taxon>
        <taxon>Shewanellaceae</taxon>
        <taxon>Shewanella</taxon>
    </lineage>
</organism>
<sequence length="454" mass="51664">MSKDALPQSSQPTEINCGNKSKEMDTDFLTHIEDYLQQCQEQGEKVRLHSVDMKSLFLPSVETVGKRLGGRFSFVNTLSTVEDYSGVTLKMSRSGRYSLASRKGTTVVSASKFLSWLKVIAAPFFSSQSRQTMEYVTRASKVSSTAADWIMNVNSFESGFKFASVNLSHEFYPLFDYISKRCDADVCQREETKRQTDASYIDDKNLKSAWLQYMPLWSEHSLVSKARLSELTKVISRMTMDGQQVNKELMTDTDKLSYLRCYFALHFDFYFGAMASFEVGLKLFYTKDVEQMKAQKGILCRSLNAYVSEPQIKSCFGALLDELKDEVSQLVGSIGYRKMASFIPVEVDSSKEESHKLSQKQYDRLRSWRSGKDSPSDDLLNQFLDNLAGYAGKSNGAPIRMVCRIAISIDKEIKQLLKASKQDYANPADVEHELIQVLADYDRYYQACLNHYID</sequence>
<reference evidence="2 3" key="1">
    <citation type="submission" date="2022-01" db="EMBL/GenBank/DDBJ databases">
        <title>Whole genome-based taxonomy of the Shewanellaceae.</title>
        <authorList>
            <person name="Martin-Rodriguez A.J."/>
        </authorList>
    </citation>
    <scope>NUCLEOTIDE SEQUENCE [LARGE SCALE GENOMIC DNA]</scope>
    <source>
        <strain evidence="2 3">DSM 24955</strain>
    </source>
</reference>
<evidence type="ECO:0000313" key="2">
    <source>
        <dbReference type="EMBL" id="MCL1047521.1"/>
    </source>
</evidence>
<evidence type="ECO:0000313" key="3">
    <source>
        <dbReference type="Proteomes" id="UP001202134"/>
    </source>
</evidence>
<comment type="caution">
    <text evidence="2">The sequence shown here is derived from an EMBL/GenBank/DDBJ whole genome shotgun (WGS) entry which is preliminary data.</text>
</comment>
<dbReference type="RefSeq" id="WP_248956849.1">
    <property type="nucleotide sequence ID" value="NZ_JAKIKU010000015.1"/>
</dbReference>
<evidence type="ECO:0008006" key="4">
    <source>
        <dbReference type="Google" id="ProtNLM"/>
    </source>
</evidence>
<protein>
    <recommendedName>
        <fullName evidence="4">Orphan protein</fullName>
    </recommendedName>
</protein>
<feature type="region of interest" description="Disordered" evidence="1">
    <location>
        <begin position="1"/>
        <end position="21"/>
    </location>
</feature>
<proteinExistence type="predicted"/>
<feature type="compositionally biased region" description="Polar residues" evidence="1">
    <location>
        <begin position="7"/>
        <end position="19"/>
    </location>
</feature>
<dbReference type="Proteomes" id="UP001202134">
    <property type="component" value="Unassembled WGS sequence"/>
</dbReference>
<dbReference type="EMBL" id="JAKIKU010000015">
    <property type="protein sequence ID" value="MCL1047521.1"/>
    <property type="molecule type" value="Genomic_DNA"/>
</dbReference>
<name>A0ABT0KUK0_9GAMM</name>
<gene>
    <name evidence="2" type="ORF">L2737_19655</name>
</gene>